<dbReference type="AlphaFoldDB" id="A0A5C4XDC2"/>
<keyword evidence="3" id="KW-1185">Reference proteome</keyword>
<dbReference type="PANTHER" id="PTHR43685:SF2">
    <property type="entry name" value="GLYCOSYLTRANSFERASE 2-LIKE DOMAIN-CONTAINING PROTEIN"/>
    <property type="match status" value="1"/>
</dbReference>
<reference evidence="2 3" key="1">
    <citation type="submission" date="2019-06" db="EMBL/GenBank/DDBJ databases">
        <title>The draft genome of Rhizobium smilacinae PTYR-5.</title>
        <authorList>
            <person name="Liu L."/>
            <person name="Li L."/>
            <person name="Zhang X."/>
        </authorList>
    </citation>
    <scope>NUCLEOTIDE SEQUENCE [LARGE SCALE GENOMIC DNA]</scope>
    <source>
        <strain evidence="2 3">PTYR-5</strain>
    </source>
</reference>
<proteinExistence type="predicted"/>
<organism evidence="2 3">
    <name type="scientific">Aliirhizobium smilacinae</name>
    <dbReference type="NCBI Taxonomy" id="1395944"/>
    <lineage>
        <taxon>Bacteria</taxon>
        <taxon>Pseudomonadati</taxon>
        <taxon>Pseudomonadota</taxon>
        <taxon>Alphaproteobacteria</taxon>
        <taxon>Hyphomicrobiales</taxon>
        <taxon>Rhizobiaceae</taxon>
        <taxon>Aliirhizobium</taxon>
    </lineage>
</organism>
<dbReference type="PANTHER" id="PTHR43685">
    <property type="entry name" value="GLYCOSYLTRANSFERASE"/>
    <property type="match status" value="1"/>
</dbReference>
<dbReference type="InterPro" id="IPR029044">
    <property type="entry name" value="Nucleotide-diphossugar_trans"/>
</dbReference>
<evidence type="ECO:0000313" key="2">
    <source>
        <dbReference type="EMBL" id="TNM61332.1"/>
    </source>
</evidence>
<protein>
    <submittedName>
        <fullName evidence="2">Glycosyltransferase family 2 protein</fullName>
    </submittedName>
</protein>
<dbReference type="SUPFAM" id="SSF53448">
    <property type="entry name" value="Nucleotide-diphospho-sugar transferases"/>
    <property type="match status" value="1"/>
</dbReference>
<gene>
    <name evidence="2" type="ORF">FHP24_22630</name>
</gene>
<dbReference type="Proteomes" id="UP000311605">
    <property type="component" value="Unassembled WGS sequence"/>
</dbReference>
<dbReference type="Pfam" id="PF00535">
    <property type="entry name" value="Glycos_transf_2"/>
    <property type="match status" value="1"/>
</dbReference>
<dbReference type="OrthoDB" id="9806521at2"/>
<name>A0A5C4XDC2_9HYPH</name>
<dbReference type="GO" id="GO:0016740">
    <property type="term" value="F:transferase activity"/>
    <property type="evidence" value="ECO:0007669"/>
    <property type="project" value="UniProtKB-KW"/>
</dbReference>
<dbReference type="CDD" id="cd00761">
    <property type="entry name" value="Glyco_tranf_GTA_type"/>
    <property type="match status" value="1"/>
</dbReference>
<evidence type="ECO:0000259" key="1">
    <source>
        <dbReference type="Pfam" id="PF00535"/>
    </source>
</evidence>
<accession>A0A5C4XDC2</accession>
<feature type="domain" description="Glycosyltransferase 2-like" evidence="1">
    <location>
        <begin position="10"/>
        <end position="111"/>
    </location>
</feature>
<keyword evidence="2" id="KW-0808">Transferase</keyword>
<dbReference type="EMBL" id="VDMN01000006">
    <property type="protein sequence ID" value="TNM61332.1"/>
    <property type="molecule type" value="Genomic_DNA"/>
</dbReference>
<dbReference type="RefSeq" id="WP_139678500.1">
    <property type="nucleotide sequence ID" value="NZ_VDMN01000006.1"/>
</dbReference>
<evidence type="ECO:0000313" key="3">
    <source>
        <dbReference type="Proteomes" id="UP000311605"/>
    </source>
</evidence>
<dbReference type="Gene3D" id="3.90.550.10">
    <property type="entry name" value="Spore Coat Polysaccharide Biosynthesis Protein SpsA, Chain A"/>
    <property type="match status" value="1"/>
</dbReference>
<dbReference type="InterPro" id="IPR050834">
    <property type="entry name" value="Glycosyltransf_2"/>
</dbReference>
<dbReference type="InterPro" id="IPR001173">
    <property type="entry name" value="Glyco_trans_2-like"/>
</dbReference>
<sequence length="336" mass="36361">MAEAVDETICVIIAAKNASDTIGLAVASALREAVVSEVVVVDDGSSDGTDHAALAADDGSGRLKIISFEKNQGPSAARNAAIAQSSAPLIAILDADDFFFPGRFAPMLAESGWDFIADNIAFVADPAALSAPARFQSRARALSLVQFVEGNISQRGKPRGETGFLKPVMRRTFIEAHALRYDEQLRLGEDYDFYVRALALGARYKVIEHCGYGAVVRGDSLSSRHRTEDLRRLYEADNAILAVMALPSDARALITHHRDHIKARYELREFLDVKRQSGNGVAIKHLLSRPDALPAVATGIFFDKYDALRRNKNTSAASLPTTPRYLLAGVPVAGQP</sequence>
<comment type="caution">
    <text evidence="2">The sequence shown here is derived from an EMBL/GenBank/DDBJ whole genome shotgun (WGS) entry which is preliminary data.</text>
</comment>